<feature type="domain" description="Bacterial CdiA-CT RNAse A" evidence="1">
    <location>
        <begin position="9"/>
        <end position="102"/>
    </location>
</feature>
<dbReference type="EMBL" id="RBTP01000015">
    <property type="protein sequence ID" value="RMT83366.1"/>
    <property type="molecule type" value="Genomic_DNA"/>
</dbReference>
<gene>
    <name evidence="2" type="ORF">ALP40_00239</name>
</gene>
<dbReference type="Proteomes" id="UP000273854">
    <property type="component" value="Unassembled WGS sequence"/>
</dbReference>
<dbReference type="InterPro" id="IPR041436">
    <property type="entry name" value="RNAse_A_bac"/>
</dbReference>
<name>A0A3M5PH71_PSEVI</name>
<sequence length="226" mass="26591">MEENLEDSIVRMVSTFHDLEAAEWAVRQLLDRNHTKIVLYSKFREWFKGVKNRQFEASLDRSIGWGIYHDAQDDVVQMSTVRVVIQFVEYNHMPYYILTSFPSYGVGAMKYSALTDFLYDAGSGVGAFLSDEGKEDYTPMRLDEIVSAYLDERNFLASYFLGKDIKKYISTYMTPQGLDYADPPFDQDTSFPEEYFEGDLYSFLTNVLELLDKEKSRRWRRFFRRS</sequence>
<evidence type="ECO:0000313" key="2">
    <source>
        <dbReference type="EMBL" id="RMT83366.1"/>
    </source>
</evidence>
<evidence type="ECO:0000313" key="3">
    <source>
        <dbReference type="Proteomes" id="UP000273854"/>
    </source>
</evidence>
<evidence type="ECO:0000259" key="1">
    <source>
        <dbReference type="Pfam" id="PF18431"/>
    </source>
</evidence>
<dbReference type="RefSeq" id="WP_183136009.1">
    <property type="nucleotide sequence ID" value="NZ_RBTP01000015.1"/>
</dbReference>
<accession>A0A3M5PH71</accession>
<reference evidence="2 3" key="1">
    <citation type="submission" date="2018-08" db="EMBL/GenBank/DDBJ databases">
        <title>Recombination of ecologically and evolutionarily significant loci maintains genetic cohesion in the Pseudomonas syringae species complex.</title>
        <authorList>
            <person name="Dillon M."/>
            <person name="Thakur S."/>
            <person name="Almeida R.N.D."/>
            <person name="Weir B.S."/>
            <person name="Guttman D.S."/>
        </authorList>
    </citation>
    <scope>NUCLEOTIDE SEQUENCE [LARGE SCALE GENOMIC DNA]</scope>
    <source>
        <strain evidence="2 3">ICMP 19473</strain>
    </source>
</reference>
<comment type="caution">
    <text evidence="2">The sequence shown here is derived from an EMBL/GenBank/DDBJ whole genome shotgun (WGS) entry which is preliminary data.</text>
</comment>
<dbReference type="Pfam" id="PF18431">
    <property type="entry name" value="RNAse_A_bac"/>
    <property type="match status" value="1"/>
</dbReference>
<dbReference type="AlphaFoldDB" id="A0A3M5PH71"/>
<protein>
    <recommendedName>
        <fullName evidence="1">Bacterial CdiA-CT RNAse A domain-containing protein</fullName>
    </recommendedName>
</protein>
<proteinExistence type="predicted"/>
<organism evidence="2 3">
    <name type="scientific">Pseudomonas viridiflava</name>
    <name type="common">Phytomonas viridiflava</name>
    <dbReference type="NCBI Taxonomy" id="33069"/>
    <lineage>
        <taxon>Bacteria</taxon>
        <taxon>Pseudomonadati</taxon>
        <taxon>Pseudomonadota</taxon>
        <taxon>Gammaproteobacteria</taxon>
        <taxon>Pseudomonadales</taxon>
        <taxon>Pseudomonadaceae</taxon>
        <taxon>Pseudomonas</taxon>
    </lineage>
</organism>